<comment type="caution">
    <text evidence="15">The sequence shown here is derived from an EMBL/GenBank/DDBJ whole genome shotgun (WGS) entry which is preliminary data.</text>
</comment>
<dbReference type="PANTHER" id="PTHR45647:SF100">
    <property type="entry name" value="U-BOX DOMAIN-CONTAINING PROTEIN 33"/>
    <property type="match status" value="1"/>
</dbReference>
<dbReference type="InterPro" id="IPR000719">
    <property type="entry name" value="Prot_kinase_dom"/>
</dbReference>
<dbReference type="CDD" id="cd01989">
    <property type="entry name" value="USP_STK_Ubox_N"/>
    <property type="match status" value="1"/>
</dbReference>
<accession>A0ABQ8A5Y3</accession>
<feature type="compositionally biased region" description="Polar residues" evidence="12">
    <location>
        <begin position="233"/>
        <end position="249"/>
    </location>
</feature>
<feature type="coiled-coil region" evidence="11">
    <location>
        <begin position="291"/>
        <end position="388"/>
    </location>
</feature>
<dbReference type="PANTHER" id="PTHR45647">
    <property type="entry name" value="OS02G0152300 PROTEIN"/>
    <property type="match status" value="1"/>
</dbReference>
<feature type="binding site" evidence="10">
    <location>
        <position position="447"/>
    </location>
    <ligand>
        <name>ATP</name>
        <dbReference type="ChEBI" id="CHEBI:30616"/>
    </ligand>
</feature>
<evidence type="ECO:0000259" key="14">
    <source>
        <dbReference type="PROSITE" id="PS51698"/>
    </source>
</evidence>
<dbReference type="Gene3D" id="1.10.510.10">
    <property type="entry name" value="Transferase(Phosphotransferase) domain 1"/>
    <property type="match status" value="1"/>
</dbReference>
<dbReference type="InterPro" id="IPR003613">
    <property type="entry name" value="Ubox_domain"/>
</dbReference>
<dbReference type="CDD" id="cd16655">
    <property type="entry name" value="RING-Ubox_WDSUB1-like"/>
    <property type="match status" value="1"/>
</dbReference>
<dbReference type="SUPFAM" id="SSF56112">
    <property type="entry name" value="Protein kinase-like (PK-like)"/>
    <property type="match status" value="1"/>
</dbReference>
<organism evidence="15 16">
    <name type="scientific">Brassica napus</name>
    <name type="common">Rape</name>
    <dbReference type="NCBI Taxonomy" id="3708"/>
    <lineage>
        <taxon>Eukaryota</taxon>
        <taxon>Viridiplantae</taxon>
        <taxon>Streptophyta</taxon>
        <taxon>Embryophyta</taxon>
        <taxon>Tracheophyta</taxon>
        <taxon>Spermatophyta</taxon>
        <taxon>Magnoliopsida</taxon>
        <taxon>eudicotyledons</taxon>
        <taxon>Gunneridae</taxon>
        <taxon>Pentapetalae</taxon>
        <taxon>rosids</taxon>
        <taxon>malvids</taxon>
        <taxon>Brassicales</taxon>
        <taxon>Brassicaceae</taxon>
        <taxon>Brassiceae</taxon>
        <taxon>Brassica</taxon>
    </lineage>
</organism>
<sequence>MALVTPIPAMSERAGSMRFHGITTTSPGSRSSRSSATEEPVSRLIEEKIFVAVDKHVAKSKSTLVWALQNTEGKKICVVHVHQPSQMIPVMGAKFPVSSVKEEEVKVFREKEREKVHMILDEYLRICHQRGKRCLLKQNPSRMGLCNLSRSWGLRSLEAADDGESEYVASPRPSISANDLLQALSRPETGSVQRLGSNGSSTEHSERVSNGSLNTTDDEERDFDGSGVRGSATVMSTVDENSGRSSPSNFPDGVDDSFHDKIRQATSEAQSSKREAVAETVRRQKAEKNALDAIKRRRKDTETAVAKEKERFVTIKKEQEAVTEEVQTATAQKHTLENQIAEADTTMETLNKKLDIAVKLLQKLKSEREELQSERDRALREAEELRTLATETTSTLQHQLLPHYFTDFSFSEIEEATNRFDSTLKIGEGGYGSIYVGTLRHTQVAIKILNPKSSQGSVEYQQEVEVLSKTRHPNIITLIGACPEGWSLVYEYLPDGSLEDRLTCNNNSPPLSWQNRVRIATEICAALVFLHSNKAHSLVHGDLKPANILLDGNLVSKLSDFGTCSLGRSKSASTDLTGTVPYLDPEASSSGELTPKSDVYSFGVILLRLLTGRPALRIANEVKYALDSGSLNNLLDPSAGDWPFVQAEQLARLALRCCESVGGNRPDLGTEVWRVLEPMRASSGGSSSFHLGRNEQRIAPPYFICPIFQEVMQDPHVAADGFTYEAEAIRAWLDSGHDTSPMTNAKLSHNSLIPNHALRSANTGDKIYQQLNRKDEEKAQKILDKYLHICKLTNQKRCLSQAMEEEEAATCQVLEEKLYVAVGREVWKNISNLMWALENSQGKRICILHIHQPSPTIPVLGTRFEASTVDEESVRAYRGKETAKTDKILQEYLSICLKKGVQAEKLCVEMDSIEKGIVETIYQHRIRKFVMGAAADKHYSMKMEDLKSKKANFVCQQAPATCQIHFTCKGNLIHTREARVDEVRALSVLLSDFQRLVLPQIRSDVQNSRSSIDTISSEVLLSDIQEEPNDSSSLAFPCSGMGLNMMNFLINSTKLWQKLTIQNHEHCE</sequence>
<comment type="pathway">
    <text evidence="3">Protein modification; protein ubiquitination.</text>
</comment>
<dbReference type="Gene3D" id="3.30.40.10">
    <property type="entry name" value="Zinc/RING finger domain, C3HC4 (zinc finger)"/>
    <property type="match status" value="1"/>
</dbReference>
<dbReference type="InterPro" id="IPR017441">
    <property type="entry name" value="Protein_kinase_ATP_BS"/>
</dbReference>
<dbReference type="InterPro" id="IPR008271">
    <property type="entry name" value="Ser/Thr_kinase_AS"/>
</dbReference>
<evidence type="ECO:0000256" key="1">
    <source>
        <dbReference type="ARBA" id="ARBA00000900"/>
    </source>
</evidence>
<evidence type="ECO:0000256" key="12">
    <source>
        <dbReference type="SAM" id="MobiDB-lite"/>
    </source>
</evidence>
<dbReference type="InterPro" id="IPR013083">
    <property type="entry name" value="Znf_RING/FYVE/PHD"/>
</dbReference>
<comment type="function">
    <text evidence="2">Functions as an E3 ubiquitin ligase.</text>
</comment>
<gene>
    <name evidence="15" type="ORF">HID58_063581</name>
</gene>
<dbReference type="EMBL" id="JAGKQM010000014">
    <property type="protein sequence ID" value="KAH0887485.1"/>
    <property type="molecule type" value="Genomic_DNA"/>
</dbReference>
<keyword evidence="11" id="KW-0175">Coiled coil</keyword>
<dbReference type="SUPFAM" id="SSF57850">
    <property type="entry name" value="RING/U-box"/>
    <property type="match status" value="1"/>
</dbReference>
<evidence type="ECO:0000256" key="4">
    <source>
        <dbReference type="ARBA" id="ARBA00012483"/>
    </source>
</evidence>
<dbReference type="Gene3D" id="3.30.200.20">
    <property type="entry name" value="Phosphorylase Kinase, domain 1"/>
    <property type="match status" value="1"/>
</dbReference>
<dbReference type="Pfam" id="PF00069">
    <property type="entry name" value="Pkinase"/>
    <property type="match status" value="1"/>
</dbReference>
<evidence type="ECO:0000256" key="2">
    <source>
        <dbReference type="ARBA" id="ARBA00003861"/>
    </source>
</evidence>
<evidence type="ECO:0000256" key="6">
    <source>
        <dbReference type="ARBA" id="ARBA00022741"/>
    </source>
</evidence>
<evidence type="ECO:0000256" key="8">
    <source>
        <dbReference type="ARBA" id="ARBA00022786"/>
    </source>
</evidence>
<feature type="region of interest" description="Disordered" evidence="12">
    <location>
        <begin position="187"/>
        <end position="258"/>
    </location>
</feature>
<dbReference type="InterPro" id="IPR051348">
    <property type="entry name" value="U-box_ubiquitin_ligases"/>
</dbReference>
<reference evidence="15 16" key="1">
    <citation type="submission" date="2021-05" db="EMBL/GenBank/DDBJ databases">
        <title>Genome Assembly of Synthetic Allotetraploid Brassica napus Reveals Homoeologous Exchanges between Subgenomes.</title>
        <authorList>
            <person name="Davis J.T."/>
        </authorList>
    </citation>
    <scope>NUCLEOTIDE SEQUENCE [LARGE SCALE GENOMIC DNA]</scope>
    <source>
        <strain evidence="16">cv. Da-Ae</strain>
        <tissue evidence="15">Seedling</tissue>
    </source>
</reference>
<dbReference type="InterPro" id="IPR011009">
    <property type="entry name" value="Kinase-like_dom_sf"/>
</dbReference>
<feature type="domain" description="U-box" evidence="14">
    <location>
        <begin position="698"/>
        <end position="772"/>
    </location>
</feature>
<evidence type="ECO:0000256" key="5">
    <source>
        <dbReference type="ARBA" id="ARBA00022679"/>
    </source>
</evidence>
<evidence type="ECO:0000313" key="16">
    <source>
        <dbReference type="Proteomes" id="UP000824890"/>
    </source>
</evidence>
<keyword evidence="8" id="KW-0833">Ubl conjugation pathway</keyword>
<evidence type="ECO:0000256" key="3">
    <source>
        <dbReference type="ARBA" id="ARBA00004906"/>
    </source>
</evidence>
<dbReference type="Proteomes" id="UP000824890">
    <property type="component" value="Unassembled WGS sequence"/>
</dbReference>
<dbReference type="SMART" id="SM00220">
    <property type="entry name" value="S_TKc"/>
    <property type="match status" value="1"/>
</dbReference>
<name>A0ABQ8A5Y3_BRANA</name>
<dbReference type="PROSITE" id="PS00108">
    <property type="entry name" value="PROTEIN_KINASE_ST"/>
    <property type="match status" value="1"/>
</dbReference>
<evidence type="ECO:0000256" key="7">
    <source>
        <dbReference type="ARBA" id="ARBA00022777"/>
    </source>
</evidence>
<dbReference type="PROSITE" id="PS51698">
    <property type="entry name" value="U_BOX"/>
    <property type="match status" value="1"/>
</dbReference>
<comment type="catalytic activity">
    <reaction evidence="1">
        <text>S-ubiquitinyl-[E2 ubiquitin-conjugating enzyme]-L-cysteine + [acceptor protein]-L-lysine = [E2 ubiquitin-conjugating enzyme]-L-cysteine + N(6)-ubiquitinyl-[acceptor protein]-L-lysine.</text>
        <dbReference type="EC" id="2.3.2.27"/>
    </reaction>
</comment>
<keyword evidence="7" id="KW-0418">Kinase</keyword>
<dbReference type="PROSITE" id="PS50011">
    <property type="entry name" value="PROTEIN_KINASE_DOM"/>
    <property type="match status" value="1"/>
</dbReference>
<feature type="domain" description="Protein kinase" evidence="13">
    <location>
        <begin position="420"/>
        <end position="680"/>
    </location>
</feature>
<evidence type="ECO:0000256" key="9">
    <source>
        <dbReference type="ARBA" id="ARBA00022840"/>
    </source>
</evidence>
<keyword evidence="16" id="KW-1185">Reference proteome</keyword>
<feature type="compositionally biased region" description="Low complexity" evidence="12">
    <location>
        <begin position="23"/>
        <end position="37"/>
    </location>
</feature>
<keyword evidence="6 10" id="KW-0547">Nucleotide-binding</keyword>
<keyword evidence="5" id="KW-0808">Transferase</keyword>
<dbReference type="Pfam" id="PF04564">
    <property type="entry name" value="U-box"/>
    <property type="match status" value="1"/>
</dbReference>
<evidence type="ECO:0000256" key="10">
    <source>
        <dbReference type="PROSITE-ProRule" id="PRU10141"/>
    </source>
</evidence>
<protein>
    <recommendedName>
        <fullName evidence="4">RING-type E3 ubiquitin transferase</fullName>
        <ecNumber evidence="4">2.3.2.27</ecNumber>
    </recommendedName>
</protein>
<dbReference type="EC" id="2.3.2.27" evidence="4"/>
<evidence type="ECO:0000256" key="11">
    <source>
        <dbReference type="SAM" id="Coils"/>
    </source>
</evidence>
<dbReference type="PROSITE" id="PS00107">
    <property type="entry name" value="PROTEIN_KINASE_ATP"/>
    <property type="match status" value="1"/>
</dbReference>
<proteinExistence type="predicted"/>
<evidence type="ECO:0000313" key="15">
    <source>
        <dbReference type="EMBL" id="KAH0887485.1"/>
    </source>
</evidence>
<evidence type="ECO:0000259" key="13">
    <source>
        <dbReference type="PROSITE" id="PS50011"/>
    </source>
</evidence>
<dbReference type="SMART" id="SM00504">
    <property type="entry name" value="Ubox"/>
    <property type="match status" value="1"/>
</dbReference>
<keyword evidence="9 10" id="KW-0067">ATP-binding</keyword>
<feature type="compositionally biased region" description="Polar residues" evidence="12">
    <location>
        <begin position="188"/>
        <end position="215"/>
    </location>
</feature>
<feature type="region of interest" description="Disordered" evidence="12">
    <location>
        <begin position="14"/>
        <end position="39"/>
    </location>
</feature>